<keyword evidence="1" id="KW-1133">Transmembrane helix</keyword>
<sequence>MKKNAKIWLSLAVLFVGVFFTLITYFSTAFASKPIAVITDRQITDTLVDKTKDNYENKDEVRQQNLHLKILSGKYKGKTFLVTNTYSPSQAVSQKYRPHQRVIVSFIKGKPNIKGKPKLVEPKRDWVVVLSMFLTISVIVLITGKQASLLLISMILNSIIFYFVIKSDVKENGTRIFLIYSIAAILFTFVSLVIVQGLNQKMLVTLTATLLGVFVSFGIFYLIMKLTHERGIDYEAVDYATQDPRALFLSQTILGVLGAVMDEATDIVSSLYALAKHKADLTFKELFISGRTLGQEIMGPLINVLVLIFMAEALPMTILYLRDNNTLVYTFKYTLSLGVIQSLSSAIGIVLTVIFATLCSAVFLRNKKAEVVEK</sequence>
<reference evidence="2 3" key="1">
    <citation type="submission" date="2019-11" db="EMBL/GenBank/DDBJ databases">
        <title>Gastrointestinal microbiota of Peromyscus leucopus.</title>
        <authorList>
            <person name="Milovic A."/>
            <person name="Bassam K."/>
            <person name="Barbour A.G."/>
        </authorList>
    </citation>
    <scope>NUCLEOTIDE SEQUENCE [LARGE SCALE GENOMIC DNA]</scope>
    <source>
        <strain evidence="2 3">LL8</strain>
    </source>
</reference>
<dbReference type="Pfam" id="PF07907">
    <property type="entry name" value="YibE_F"/>
    <property type="match status" value="1"/>
</dbReference>
<dbReference type="EMBL" id="WKKC01000013">
    <property type="protein sequence ID" value="MTE03088.1"/>
    <property type="molecule type" value="Genomic_DNA"/>
</dbReference>
<feature type="transmembrane region" description="Helical" evidence="1">
    <location>
        <begin position="6"/>
        <end position="26"/>
    </location>
</feature>
<evidence type="ECO:0000313" key="2">
    <source>
        <dbReference type="EMBL" id="MTE03088.1"/>
    </source>
</evidence>
<dbReference type="PANTHER" id="PTHR41771:SF1">
    <property type="entry name" value="MEMBRANE PROTEIN"/>
    <property type="match status" value="1"/>
</dbReference>
<feature type="transmembrane region" description="Helical" evidence="1">
    <location>
        <begin position="202"/>
        <end position="223"/>
    </location>
</feature>
<comment type="caution">
    <text evidence="2">The sequence shown here is derived from an EMBL/GenBank/DDBJ whole genome shotgun (WGS) entry which is preliminary data.</text>
</comment>
<accession>A0A9X4X9M1</accession>
<feature type="transmembrane region" description="Helical" evidence="1">
    <location>
        <begin position="342"/>
        <end position="364"/>
    </location>
</feature>
<protein>
    <submittedName>
        <fullName evidence="2">YibE/F family protein</fullName>
    </submittedName>
</protein>
<gene>
    <name evidence="2" type="ORF">GJU95_04790</name>
</gene>
<dbReference type="InterPro" id="IPR012507">
    <property type="entry name" value="YibE_F"/>
</dbReference>
<dbReference type="Proteomes" id="UP000488295">
    <property type="component" value="Unassembled WGS sequence"/>
</dbReference>
<name>A0A9X4X9M1_LACJH</name>
<feature type="transmembrane region" description="Helical" evidence="1">
    <location>
        <begin position="126"/>
        <end position="143"/>
    </location>
</feature>
<evidence type="ECO:0000256" key="1">
    <source>
        <dbReference type="SAM" id="Phobius"/>
    </source>
</evidence>
<feature type="transmembrane region" description="Helical" evidence="1">
    <location>
        <begin position="301"/>
        <end position="322"/>
    </location>
</feature>
<organism evidence="2 3">
    <name type="scientific">Lactobacillus johnsonii</name>
    <dbReference type="NCBI Taxonomy" id="33959"/>
    <lineage>
        <taxon>Bacteria</taxon>
        <taxon>Bacillati</taxon>
        <taxon>Bacillota</taxon>
        <taxon>Bacilli</taxon>
        <taxon>Lactobacillales</taxon>
        <taxon>Lactobacillaceae</taxon>
        <taxon>Lactobacillus</taxon>
    </lineage>
</organism>
<evidence type="ECO:0000313" key="3">
    <source>
        <dbReference type="Proteomes" id="UP000488295"/>
    </source>
</evidence>
<keyword evidence="1" id="KW-0812">Transmembrane</keyword>
<dbReference type="RefSeq" id="WP_155692525.1">
    <property type="nucleotide sequence ID" value="NZ_WKKC01000013.1"/>
</dbReference>
<feature type="transmembrane region" description="Helical" evidence="1">
    <location>
        <begin position="149"/>
        <end position="165"/>
    </location>
</feature>
<feature type="transmembrane region" description="Helical" evidence="1">
    <location>
        <begin position="177"/>
        <end position="196"/>
    </location>
</feature>
<keyword evidence="1" id="KW-0472">Membrane</keyword>
<proteinExistence type="predicted"/>
<dbReference type="AlphaFoldDB" id="A0A9X4X9M1"/>
<dbReference type="PANTHER" id="PTHR41771">
    <property type="entry name" value="MEMBRANE PROTEIN-RELATED"/>
    <property type="match status" value="1"/>
</dbReference>